<comment type="caution">
    <text evidence="2">The sequence shown here is derived from an EMBL/GenBank/DDBJ whole genome shotgun (WGS) entry which is preliminary data.</text>
</comment>
<dbReference type="Pfam" id="PF13858">
    <property type="entry name" value="DUF4199"/>
    <property type="match status" value="1"/>
</dbReference>
<keyword evidence="1" id="KW-0812">Transmembrane</keyword>
<keyword evidence="3" id="KW-1185">Reference proteome</keyword>
<feature type="transmembrane region" description="Helical" evidence="1">
    <location>
        <begin position="38"/>
        <end position="58"/>
    </location>
</feature>
<gene>
    <name evidence="2" type="ORF">ABID46_002248</name>
</gene>
<sequence>MKYTIELKWAILFSLLSLLWILGEKVVGLHDPNRYLTLQPYVTMFILIPNLLLFYWAIRERRETTYSSNFGFQDGFKSGIIMTGFITILTPLVQYIISTVITPDYFENVIHYVVEKNIMTLEKAEQLFNLENYMIKSTLFSALFGLVASAIMAYLLKQNKHHAKANS</sequence>
<accession>A0ABV2LVS4</accession>
<evidence type="ECO:0000313" key="2">
    <source>
        <dbReference type="EMBL" id="MET3732658.1"/>
    </source>
</evidence>
<evidence type="ECO:0000256" key="1">
    <source>
        <dbReference type="SAM" id="Phobius"/>
    </source>
</evidence>
<dbReference type="InterPro" id="IPR025250">
    <property type="entry name" value="DUF4199"/>
</dbReference>
<organism evidence="2 3">
    <name type="scientific">Moheibacter stercoris</name>
    <dbReference type="NCBI Taxonomy" id="1628251"/>
    <lineage>
        <taxon>Bacteria</taxon>
        <taxon>Pseudomonadati</taxon>
        <taxon>Bacteroidota</taxon>
        <taxon>Flavobacteriia</taxon>
        <taxon>Flavobacteriales</taxon>
        <taxon>Weeksellaceae</taxon>
        <taxon>Moheibacter</taxon>
    </lineage>
</organism>
<evidence type="ECO:0000313" key="3">
    <source>
        <dbReference type="Proteomes" id="UP001549146"/>
    </source>
</evidence>
<keyword evidence="1" id="KW-0472">Membrane</keyword>
<feature type="transmembrane region" description="Helical" evidence="1">
    <location>
        <begin position="133"/>
        <end position="156"/>
    </location>
</feature>
<keyword evidence="1" id="KW-1133">Transmembrane helix</keyword>
<proteinExistence type="predicted"/>
<name>A0ABV2LVS4_9FLAO</name>
<evidence type="ECO:0008006" key="4">
    <source>
        <dbReference type="Google" id="ProtNLM"/>
    </source>
</evidence>
<dbReference type="Proteomes" id="UP001549146">
    <property type="component" value="Unassembled WGS sequence"/>
</dbReference>
<dbReference type="EMBL" id="JBEPMO010000016">
    <property type="protein sequence ID" value="MET3732658.1"/>
    <property type="molecule type" value="Genomic_DNA"/>
</dbReference>
<dbReference type="RefSeq" id="WP_354510086.1">
    <property type="nucleotide sequence ID" value="NZ_JBEPMO010000016.1"/>
</dbReference>
<reference evidence="2 3" key="1">
    <citation type="submission" date="2024-06" db="EMBL/GenBank/DDBJ databases">
        <title>Genomic Encyclopedia of Type Strains, Phase IV (KMG-IV): sequencing the most valuable type-strain genomes for metagenomic binning, comparative biology and taxonomic classification.</title>
        <authorList>
            <person name="Goeker M."/>
        </authorList>
    </citation>
    <scope>NUCLEOTIDE SEQUENCE [LARGE SCALE GENOMIC DNA]</scope>
    <source>
        <strain evidence="2 3">DSM 29388</strain>
    </source>
</reference>
<protein>
    <recommendedName>
        <fullName evidence="4">DUF4199 domain-containing protein</fullName>
    </recommendedName>
</protein>
<feature type="transmembrane region" description="Helical" evidence="1">
    <location>
        <begin position="79"/>
        <end position="97"/>
    </location>
</feature>